<keyword evidence="1" id="KW-0472">Membrane</keyword>
<protein>
    <submittedName>
        <fullName evidence="2">Uncharacterized protein</fullName>
    </submittedName>
</protein>
<dbReference type="EMBL" id="JACAZI010000005">
    <property type="protein sequence ID" value="KAF7359788.1"/>
    <property type="molecule type" value="Genomic_DNA"/>
</dbReference>
<evidence type="ECO:0000313" key="3">
    <source>
        <dbReference type="Proteomes" id="UP000620124"/>
    </source>
</evidence>
<evidence type="ECO:0000256" key="1">
    <source>
        <dbReference type="SAM" id="Phobius"/>
    </source>
</evidence>
<keyword evidence="1" id="KW-1133">Transmembrane helix</keyword>
<keyword evidence="1" id="KW-0812">Transmembrane</keyword>
<reference evidence="2" key="1">
    <citation type="submission" date="2020-05" db="EMBL/GenBank/DDBJ databases">
        <title>Mycena genomes resolve the evolution of fungal bioluminescence.</title>
        <authorList>
            <person name="Tsai I.J."/>
        </authorList>
    </citation>
    <scope>NUCLEOTIDE SEQUENCE</scope>
    <source>
        <strain evidence="2">CCC161011</strain>
    </source>
</reference>
<gene>
    <name evidence="2" type="ORF">MVEN_00703900</name>
</gene>
<feature type="transmembrane region" description="Helical" evidence="1">
    <location>
        <begin position="45"/>
        <end position="68"/>
    </location>
</feature>
<evidence type="ECO:0000313" key="2">
    <source>
        <dbReference type="EMBL" id="KAF7359788.1"/>
    </source>
</evidence>
<feature type="transmembrane region" description="Helical" evidence="1">
    <location>
        <begin position="138"/>
        <end position="159"/>
    </location>
</feature>
<dbReference type="AlphaFoldDB" id="A0A8H7D5Q2"/>
<accession>A0A8H7D5Q2</accession>
<feature type="transmembrane region" description="Helical" evidence="1">
    <location>
        <begin position="12"/>
        <end position="33"/>
    </location>
</feature>
<comment type="caution">
    <text evidence="2">The sequence shown here is derived from an EMBL/GenBank/DDBJ whole genome shotgun (WGS) entry which is preliminary data.</text>
</comment>
<feature type="transmembrane region" description="Helical" evidence="1">
    <location>
        <begin position="213"/>
        <end position="235"/>
    </location>
</feature>
<proteinExistence type="predicted"/>
<feature type="transmembrane region" description="Helical" evidence="1">
    <location>
        <begin position="113"/>
        <end position="132"/>
    </location>
</feature>
<sequence length="292" mass="32321">MDDFWYDISQLWVGTFFYGIYLVLFCICVYILLHRPHSRANTVLLATAIALFTLSTVLTVLNLVLGAAEIDDIDSIPSENIQNAAMIIYGVNNSIADSLIYRCYVIWNKNWRVIIVPIMMLITSTVFGLDFTLSPYPFFGLTLATNVLVTALTAGRIRWICRQSRAYLKVADQRRYASSVAILVESGMVYSAAILTYLVVISIPGLVNTLGEPILQMLAQVMGIAPTLIIVRVGLGVSVENLESTVRTAQATSTSFLGSRLTQPDFNENVTVVFPDVEKGQFDHGSESGWSR</sequence>
<dbReference type="Proteomes" id="UP000620124">
    <property type="component" value="Unassembled WGS sequence"/>
</dbReference>
<keyword evidence="3" id="KW-1185">Reference proteome</keyword>
<name>A0A8H7D5Q2_9AGAR</name>
<dbReference type="OrthoDB" id="3226582at2759"/>
<feature type="transmembrane region" description="Helical" evidence="1">
    <location>
        <begin position="180"/>
        <end position="207"/>
    </location>
</feature>
<organism evidence="2 3">
    <name type="scientific">Mycena venus</name>
    <dbReference type="NCBI Taxonomy" id="2733690"/>
    <lineage>
        <taxon>Eukaryota</taxon>
        <taxon>Fungi</taxon>
        <taxon>Dikarya</taxon>
        <taxon>Basidiomycota</taxon>
        <taxon>Agaricomycotina</taxon>
        <taxon>Agaricomycetes</taxon>
        <taxon>Agaricomycetidae</taxon>
        <taxon>Agaricales</taxon>
        <taxon>Marasmiineae</taxon>
        <taxon>Mycenaceae</taxon>
        <taxon>Mycena</taxon>
    </lineage>
</organism>